<proteinExistence type="predicted"/>
<evidence type="ECO:0000259" key="1">
    <source>
        <dbReference type="Pfam" id="PF00668"/>
    </source>
</evidence>
<evidence type="ECO:0000313" key="2">
    <source>
        <dbReference type="EMBL" id="MFD2588108.1"/>
    </source>
</evidence>
<sequence>SIPKAKNQEYYPLVPSQHRIWVLSQLDEGSQAYIMSGAVLLKGELDIDKFKRAFDLLIDRHEILRTCFKINEEGEVHQYIVDGHELNFDVVLFDFKDKSKQTIDQHLHQEQHNPFDLTKAPLLKASLLQTEEKVHLCSFVMHHIIGDGWSMELLMSEVITTYNELLRNDKFESEKRSLQYKDYSVWLQSQLKSESYQTSERYWLDKFRGELPVLDLPSFRQRPAIQTYNGKTVNHQFSKTFLSKLKQFSQEHEVTLFMTLMTGVNALLYRYTNQSDIIIGTPIAGRDHPDLEDQIGLYLNTLAIRTQIGDGFSSEDLLQQQKQTLLEAYENQSYPFNELVSKLDISRDTSRSALFDVMVVLQNQSQLFSIKRDNDLEGIQVEAYQIENTNSKFDISFTFAETEGLELSIEYNTDIYHEFLIERMLVHYENLMTHVIDNPKASVSSIAYITEEEKNQLLQEFNDTKVDFPKDKTIVDLFEEQVKKTPNNIAVVFNKQELT</sequence>
<dbReference type="EMBL" id="JBHULB010000046">
    <property type="protein sequence ID" value="MFD2588108.1"/>
    <property type="molecule type" value="Genomic_DNA"/>
</dbReference>
<gene>
    <name evidence="2" type="ORF">ACFSQJ_14270</name>
</gene>
<dbReference type="Gene3D" id="3.30.559.30">
    <property type="entry name" value="Nonribosomal peptide synthetase, condensation domain"/>
    <property type="match status" value="1"/>
</dbReference>
<comment type="caution">
    <text evidence="2">The sequence shown here is derived from an EMBL/GenBank/DDBJ whole genome shotgun (WGS) entry which is preliminary data.</text>
</comment>
<dbReference type="InterPro" id="IPR023213">
    <property type="entry name" value="CAT-like_dom_sf"/>
</dbReference>
<dbReference type="Proteomes" id="UP001597526">
    <property type="component" value="Unassembled WGS sequence"/>
</dbReference>
<dbReference type="SUPFAM" id="SSF52777">
    <property type="entry name" value="CoA-dependent acyltransferases"/>
    <property type="match status" value="2"/>
</dbReference>
<feature type="non-terminal residue" evidence="2">
    <location>
        <position position="499"/>
    </location>
</feature>
<dbReference type="RefSeq" id="WP_377767649.1">
    <property type="nucleotide sequence ID" value="NZ_JBHULB010000046.1"/>
</dbReference>
<dbReference type="Pfam" id="PF00668">
    <property type="entry name" value="Condensation"/>
    <property type="match status" value="1"/>
</dbReference>
<protein>
    <submittedName>
        <fullName evidence="2">Condensation domain-containing protein</fullName>
    </submittedName>
</protein>
<dbReference type="PANTHER" id="PTHR45398:SF1">
    <property type="entry name" value="ENZYME, PUTATIVE (JCVI)-RELATED"/>
    <property type="match status" value="1"/>
</dbReference>
<feature type="non-terminal residue" evidence="2">
    <location>
        <position position="1"/>
    </location>
</feature>
<dbReference type="CDD" id="cd19531">
    <property type="entry name" value="LCL_NRPS-like"/>
    <property type="match status" value="1"/>
</dbReference>
<dbReference type="SUPFAM" id="SSF56801">
    <property type="entry name" value="Acetyl-CoA synthetase-like"/>
    <property type="match status" value="1"/>
</dbReference>
<name>A0ABW5N0J3_9FLAO</name>
<dbReference type="PANTHER" id="PTHR45398">
    <property type="match status" value="1"/>
</dbReference>
<reference evidence="3" key="1">
    <citation type="journal article" date="2019" name="Int. J. Syst. Evol. Microbiol.">
        <title>The Global Catalogue of Microorganisms (GCM) 10K type strain sequencing project: providing services to taxonomists for standard genome sequencing and annotation.</title>
        <authorList>
            <consortium name="The Broad Institute Genomics Platform"/>
            <consortium name="The Broad Institute Genome Sequencing Center for Infectious Disease"/>
            <person name="Wu L."/>
            <person name="Ma J."/>
        </authorList>
    </citation>
    <scope>NUCLEOTIDE SEQUENCE [LARGE SCALE GENOMIC DNA]</scope>
    <source>
        <strain evidence="3">KCTC 52368</strain>
    </source>
</reference>
<dbReference type="InterPro" id="IPR001242">
    <property type="entry name" value="Condensation_dom"/>
</dbReference>
<evidence type="ECO:0000313" key="3">
    <source>
        <dbReference type="Proteomes" id="UP001597526"/>
    </source>
</evidence>
<feature type="domain" description="Condensation" evidence="1">
    <location>
        <begin position="7"/>
        <end position="458"/>
    </location>
</feature>
<accession>A0ABW5N0J3</accession>
<organism evidence="2 3">
    <name type="scientific">Croceitalea marina</name>
    <dbReference type="NCBI Taxonomy" id="1775166"/>
    <lineage>
        <taxon>Bacteria</taxon>
        <taxon>Pseudomonadati</taxon>
        <taxon>Bacteroidota</taxon>
        <taxon>Flavobacteriia</taxon>
        <taxon>Flavobacteriales</taxon>
        <taxon>Flavobacteriaceae</taxon>
        <taxon>Croceitalea</taxon>
    </lineage>
</organism>
<keyword evidence="3" id="KW-1185">Reference proteome</keyword>
<dbReference type="Gene3D" id="3.30.559.10">
    <property type="entry name" value="Chloramphenicol acetyltransferase-like domain"/>
    <property type="match status" value="1"/>
</dbReference>